<dbReference type="InterPro" id="IPR037124">
    <property type="entry name" value="Chaperonin_GroES_sf"/>
</dbReference>
<dbReference type="InterPro" id="IPR011032">
    <property type="entry name" value="GroES-like_sf"/>
</dbReference>
<dbReference type="Gene3D" id="2.30.33.40">
    <property type="entry name" value="GroES chaperonin"/>
    <property type="match status" value="1"/>
</dbReference>
<evidence type="ECO:0000313" key="4">
    <source>
        <dbReference type="EMBL" id="OBQ42595.1"/>
    </source>
</evidence>
<evidence type="ECO:0000313" key="5">
    <source>
        <dbReference type="Proteomes" id="UP000092093"/>
    </source>
</evidence>
<comment type="subunit">
    <text evidence="3">Heptamer of 7 subunits arranged in a ring.</text>
</comment>
<dbReference type="PRINTS" id="PR00297">
    <property type="entry name" value="CHAPERONIN10"/>
</dbReference>
<accession>A0A1B7WZQ2</accession>
<dbReference type="Proteomes" id="UP000092093">
    <property type="component" value="Unassembled WGS sequence"/>
</dbReference>
<gene>
    <name evidence="4" type="ORF">AN484_16845</name>
</gene>
<organism evidence="4 5">
    <name type="scientific">Aphanizomenon flos-aquae WA102</name>
    <dbReference type="NCBI Taxonomy" id="1710896"/>
    <lineage>
        <taxon>Bacteria</taxon>
        <taxon>Bacillati</taxon>
        <taxon>Cyanobacteriota</taxon>
        <taxon>Cyanophyceae</taxon>
        <taxon>Nostocales</taxon>
        <taxon>Aphanizomenonaceae</taxon>
        <taxon>Aphanizomenon</taxon>
    </lineage>
</organism>
<evidence type="ECO:0000256" key="3">
    <source>
        <dbReference type="RuleBase" id="RU000535"/>
    </source>
</evidence>
<evidence type="ECO:0000256" key="1">
    <source>
        <dbReference type="ARBA" id="ARBA00006975"/>
    </source>
</evidence>
<protein>
    <recommendedName>
        <fullName evidence="3">10 kDa chaperonin</fullName>
    </recommendedName>
</protein>
<dbReference type="Pfam" id="PF00166">
    <property type="entry name" value="Cpn10"/>
    <property type="match status" value="1"/>
</dbReference>
<dbReference type="EMBL" id="LJOW01000096">
    <property type="protein sequence ID" value="OBQ42595.1"/>
    <property type="molecule type" value="Genomic_DNA"/>
</dbReference>
<reference evidence="4 5" key="1">
    <citation type="submission" date="2015-09" db="EMBL/GenBank/DDBJ databases">
        <title>Aphanizomenon flos-aquae WA102.</title>
        <authorList>
            <person name="Driscoll C."/>
        </authorList>
    </citation>
    <scope>NUCLEOTIDE SEQUENCE [LARGE SCALE GENOMIC DNA]</scope>
    <source>
        <strain evidence="4">WA102</strain>
    </source>
</reference>
<keyword evidence="2 3" id="KW-0143">Chaperone</keyword>
<comment type="similarity">
    <text evidence="1 3">Belongs to the GroES chaperonin family.</text>
</comment>
<comment type="function">
    <text evidence="3">Together with the chaperonin GroEL, plays an essential role in assisting protein folding. The GroEL-GroES system forms a nano-cage that allows encapsulation of the non-native substrate proteins and provides a physical environment optimized to promote and accelerate protein folding. GroES binds to the apical surface of the GroEL ring, thereby capping the opening of the GroEL channel.</text>
</comment>
<dbReference type="GO" id="GO:0044183">
    <property type="term" value="F:protein folding chaperone"/>
    <property type="evidence" value="ECO:0007669"/>
    <property type="project" value="InterPro"/>
</dbReference>
<dbReference type="SMART" id="SM00883">
    <property type="entry name" value="Cpn10"/>
    <property type="match status" value="1"/>
</dbReference>
<dbReference type="GO" id="GO:0005524">
    <property type="term" value="F:ATP binding"/>
    <property type="evidence" value="ECO:0007669"/>
    <property type="project" value="InterPro"/>
</dbReference>
<evidence type="ECO:0000256" key="2">
    <source>
        <dbReference type="ARBA" id="ARBA00023186"/>
    </source>
</evidence>
<dbReference type="CDD" id="cd00320">
    <property type="entry name" value="cpn10"/>
    <property type="match status" value="1"/>
</dbReference>
<name>A0A1B7WZQ2_APHFL</name>
<dbReference type="AlphaFoldDB" id="A0A1B7WZQ2"/>
<sequence>MIRPLRDRIVVRPIERVKSQVIEVIMDELPNIGEVLAVGPGERDKKGRLIPNPIEIGQRIRFGGMEDYLSYPRFEIDGEELIVMSWKDVCFVEADNAQNH</sequence>
<dbReference type="InterPro" id="IPR020818">
    <property type="entry name" value="Chaperonin_GroES"/>
</dbReference>
<comment type="caution">
    <text evidence="4">The sequence shown here is derived from an EMBL/GenBank/DDBJ whole genome shotgun (WGS) entry which is preliminary data.</text>
</comment>
<dbReference type="SUPFAM" id="SSF50129">
    <property type="entry name" value="GroES-like"/>
    <property type="match status" value="1"/>
</dbReference>
<proteinExistence type="inferred from homology"/>